<dbReference type="EMBL" id="BK015191">
    <property type="protein sequence ID" value="DAD95254.1"/>
    <property type="molecule type" value="Genomic_DNA"/>
</dbReference>
<reference evidence="1" key="1">
    <citation type="journal article" date="2021" name="Proc. Natl. Acad. Sci. U.S.A.">
        <title>A Catalog of Tens of Thousands of Viruses from Human Metagenomes Reveals Hidden Associations with Chronic Diseases.</title>
        <authorList>
            <person name="Tisza M.J."/>
            <person name="Buck C.B."/>
        </authorList>
    </citation>
    <scope>NUCLEOTIDE SEQUENCE</scope>
    <source>
        <strain evidence="1">CtsNK10</strain>
    </source>
</reference>
<protein>
    <submittedName>
        <fullName evidence="1">Uncharacterized protein</fullName>
    </submittedName>
</protein>
<accession>A0A8S5NKI9</accession>
<proteinExistence type="predicted"/>
<organism evidence="1">
    <name type="scientific">Podoviridae sp. ctsNK10</name>
    <dbReference type="NCBI Taxonomy" id="2826582"/>
    <lineage>
        <taxon>Viruses</taxon>
        <taxon>Duplodnaviria</taxon>
        <taxon>Heunggongvirae</taxon>
        <taxon>Uroviricota</taxon>
        <taxon>Caudoviricetes</taxon>
    </lineage>
</organism>
<sequence length="71" mass="7294">MSSKSYPNYAVSAGGALFVNMITGGICNDSNFNILESFGNYNGGFKNDGTGTHGVKNACFGTGGKCLLLSC</sequence>
<evidence type="ECO:0000313" key="1">
    <source>
        <dbReference type="EMBL" id="DAD95254.1"/>
    </source>
</evidence>
<name>A0A8S5NKI9_9CAUD</name>